<keyword evidence="2" id="KW-1185">Reference proteome</keyword>
<evidence type="ECO:0000313" key="2">
    <source>
        <dbReference type="Proteomes" id="UP001189429"/>
    </source>
</evidence>
<gene>
    <name evidence="1" type="ORF">PCOR1329_LOCUS9883</name>
</gene>
<accession>A0ABN9Q940</accession>
<proteinExistence type="predicted"/>
<name>A0ABN9Q940_9DINO</name>
<sequence>MATSVWHLKRFCDGNSEDYEEFALTLAFEDAAPGGADAGGGAAPAAQRVVGRLEPAQGDDGAGTLPDSALELDGQLTKVALRLEHRDPHGGELCVYRSERFVAEGDGQFRGVWMCGARTGRFAAARRKSSEEPRKRKSACRRKADAEIKSKRFFNDLKDELLILDRLGWTEKRWKEESKLEKGRAILGELRRELEGIQSQLGLCFHPHTPWLQRVERGIAEARRRGSTDLLRQLRAVDCGLAAPAGDLRSDWHTLFEIQRHFCALPPFRATKYLEPSNVRHALRCAEVTNRAIFEGSGRYIGGARQLSALRLPRGAPCAGARDGCVPDLQRKIMEELRGECIAGDLGVDEAFDVQIQLVIRAGCSEFLWEPGADVQLRCDDRVYYEQAHICSEERRQRYYRNGRSPAEMARRLSDFEALLTGGREDQARRTSSSWR</sequence>
<evidence type="ECO:0000313" key="1">
    <source>
        <dbReference type="EMBL" id="CAK0802330.1"/>
    </source>
</evidence>
<dbReference type="Proteomes" id="UP001189429">
    <property type="component" value="Unassembled WGS sequence"/>
</dbReference>
<protein>
    <submittedName>
        <fullName evidence="1">Uncharacterized protein</fullName>
    </submittedName>
</protein>
<organism evidence="1 2">
    <name type="scientific">Prorocentrum cordatum</name>
    <dbReference type="NCBI Taxonomy" id="2364126"/>
    <lineage>
        <taxon>Eukaryota</taxon>
        <taxon>Sar</taxon>
        <taxon>Alveolata</taxon>
        <taxon>Dinophyceae</taxon>
        <taxon>Prorocentrales</taxon>
        <taxon>Prorocentraceae</taxon>
        <taxon>Prorocentrum</taxon>
    </lineage>
</organism>
<comment type="caution">
    <text evidence="1">The sequence shown here is derived from an EMBL/GenBank/DDBJ whole genome shotgun (WGS) entry which is preliminary data.</text>
</comment>
<reference evidence="1" key="1">
    <citation type="submission" date="2023-10" db="EMBL/GenBank/DDBJ databases">
        <authorList>
            <person name="Chen Y."/>
            <person name="Shah S."/>
            <person name="Dougan E. K."/>
            <person name="Thang M."/>
            <person name="Chan C."/>
        </authorList>
    </citation>
    <scope>NUCLEOTIDE SEQUENCE [LARGE SCALE GENOMIC DNA]</scope>
</reference>
<dbReference type="EMBL" id="CAUYUJ010002780">
    <property type="protein sequence ID" value="CAK0802330.1"/>
    <property type="molecule type" value="Genomic_DNA"/>
</dbReference>